<accession>A0ABR1U716</accession>
<dbReference type="InterPro" id="IPR052979">
    <property type="entry name" value="Adenylate-forming_domain"/>
</dbReference>
<dbReference type="EMBL" id="JAQQWL010000010">
    <property type="protein sequence ID" value="KAK8054662.1"/>
    <property type="molecule type" value="Genomic_DNA"/>
</dbReference>
<keyword evidence="1" id="KW-0472">Membrane</keyword>
<name>A0ABR1U716_9PEZI</name>
<keyword evidence="1" id="KW-0812">Transmembrane</keyword>
<dbReference type="GeneID" id="92094201"/>
<evidence type="ECO:0000313" key="3">
    <source>
        <dbReference type="Proteomes" id="UP001480595"/>
    </source>
</evidence>
<feature type="transmembrane region" description="Helical" evidence="1">
    <location>
        <begin position="193"/>
        <end position="211"/>
    </location>
</feature>
<feature type="transmembrane region" description="Helical" evidence="1">
    <location>
        <begin position="223"/>
        <end position="241"/>
    </location>
</feature>
<proteinExistence type="predicted"/>
<gene>
    <name evidence="2" type="ORF">PG994_009729</name>
</gene>
<protein>
    <recommendedName>
        <fullName evidence="4">Integral membrane protein TmpA</fullName>
    </recommendedName>
</protein>
<reference evidence="2 3" key="1">
    <citation type="submission" date="2023-01" db="EMBL/GenBank/DDBJ databases">
        <title>Analysis of 21 Apiospora genomes using comparative genomics revels a genus with tremendous synthesis potential of carbohydrate active enzymes and secondary metabolites.</title>
        <authorList>
            <person name="Sorensen T."/>
        </authorList>
    </citation>
    <scope>NUCLEOTIDE SEQUENCE [LARGE SCALE GENOMIC DNA]</scope>
    <source>
        <strain evidence="2 3">CBS 135458</strain>
    </source>
</reference>
<evidence type="ECO:0000256" key="1">
    <source>
        <dbReference type="SAM" id="Phobius"/>
    </source>
</evidence>
<comment type="caution">
    <text evidence="2">The sequence shown here is derived from an EMBL/GenBank/DDBJ whole genome shotgun (WGS) entry which is preliminary data.</text>
</comment>
<evidence type="ECO:0000313" key="2">
    <source>
        <dbReference type="EMBL" id="KAK8054662.1"/>
    </source>
</evidence>
<dbReference type="Proteomes" id="UP001480595">
    <property type="component" value="Unassembled WGS sequence"/>
</dbReference>
<dbReference type="PANTHER" id="PTHR33927">
    <property type="entry name" value="TRANSMEMBRANE PROTEIN"/>
    <property type="match status" value="1"/>
</dbReference>
<feature type="transmembrane region" description="Helical" evidence="1">
    <location>
        <begin position="116"/>
        <end position="141"/>
    </location>
</feature>
<dbReference type="RefSeq" id="XP_066713308.1">
    <property type="nucleotide sequence ID" value="XM_066861138.1"/>
</dbReference>
<feature type="transmembrane region" description="Helical" evidence="1">
    <location>
        <begin position="153"/>
        <end position="173"/>
    </location>
</feature>
<keyword evidence="3" id="KW-1185">Reference proteome</keyword>
<organism evidence="2 3">
    <name type="scientific">Apiospora phragmitis</name>
    <dbReference type="NCBI Taxonomy" id="2905665"/>
    <lineage>
        <taxon>Eukaryota</taxon>
        <taxon>Fungi</taxon>
        <taxon>Dikarya</taxon>
        <taxon>Ascomycota</taxon>
        <taxon>Pezizomycotina</taxon>
        <taxon>Sordariomycetes</taxon>
        <taxon>Xylariomycetidae</taxon>
        <taxon>Amphisphaeriales</taxon>
        <taxon>Apiosporaceae</taxon>
        <taxon>Apiospora</taxon>
    </lineage>
</organism>
<sequence>MSAPEHAGSAIVLTRPLAVQQEKQWVIDAIVADSAASSKPASPQSKPLAFLRYKVLNTYQRLFSLALLSNVAAFVTRISLAAGIARQPLVVNLLFRTLCLVPHSAPLRLRHLACKIFHLGGVHSGCGVGAYAWYAGFLVYYTKGFVPAPTATAVLVIAYAVLVLLTFIVVVAYPKFRIVRHDWFELTHRFSSWATMAIVWALVLAVASGESPSMGGFLVTSPAFWMLVASTAAIIHPWLLLRRVEVVPEPLSTHAVRLHFSHTSVVFGQGMSVSKHPLRDWHSFAAFTDKCDTPDTQFSLLRGVPIYGFGYVMKVFPRIVLVTTGSGIGPCLSFIEDEKRPAMRITYGPRVIELVKKMDPNPEIIDTSKGGRRDLLPIAIRLYREFNAEAVGIISNGKVTRSLVYNLERRGIPAYGPIFDS</sequence>
<keyword evidence="1" id="KW-1133">Transmembrane helix</keyword>
<evidence type="ECO:0008006" key="4">
    <source>
        <dbReference type="Google" id="ProtNLM"/>
    </source>
</evidence>
<dbReference type="PANTHER" id="PTHR33927:SF3">
    <property type="entry name" value="INTEGRAL MEMBRANE PROTEIN TMPA"/>
    <property type="match status" value="1"/>
</dbReference>